<evidence type="ECO:0000313" key="3">
    <source>
        <dbReference type="EMBL" id="PIY68907.1"/>
    </source>
</evidence>
<evidence type="ECO:0000313" key="4">
    <source>
        <dbReference type="Proteomes" id="UP000230108"/>
    </source>
</evidence>
<name>A0A2M7QDA0_9BACT</name>
<dbReference type="InterPro" id="IPR037914">
    <property type="entry name" value="SpoVT-AbrB_sf"/>
</dbReference>
<comment type="caution">
    <text evidence="3">The sequence shown here is derived from an EMBL/GenBank/DDBJ whole genome shotgun (WGS) entry which is preliminary data.</text>
</comment>
<sequence>MQIVTITSQGQITVPALMRKAISLEKFTKAMVKVVDNKIIFEPIVDVVSLGGVLKHKAKKNKHIGDIIKDEERIISKMIKK</sequence>
<dbReference type="GO" id="GO:0003677">
    <property type="term" value="F:DNA binding"/>
    <property type="evidence" value="ECO:0007669"/>
    <property type="project" value="UniProtKB-UniRule"/>
</dbReference>
<gene>
    <name evidence="3" type="ORF">COY90_03390</name>
</gene>
<evidence type="ECO:0000256" key="1">
    <source>
        <dbReference type="PROSITE-ProRule" id="PRU01076"/>
    </source>
</evidence>
<protein>
    <recommendedName>
        <fullName evidence="2">SpoVT-AbrB domain-containing protein</fullName>
    </recommendedName>
</protein>
<dbReference type="Gene3D" id="2.10.260.10">
    <property type="match status" value="1"/>
</dbReference>
<organism evidence="3 4">
    <name type="scientific">Candidatus Roizmanbacteria bacterium CG_4_10_14_0_8_um_filter_39_9</name>
    <dbReference type="NCBI Taxonomy" id="1974829"/>
    <lineage>
        <taxon>Bacteria</taxon>
        <taxon>Candidatus Roizmaniibacteriota</taxon>
    </lineage>
</organism>
<dbReference type="SMART" id="SM00966">
    <property type="entry name" value="SpoVT_AbrB"/>
    <property type="match status" value="1"/>
</dbReference>
<keyword evidence="1" id="KW-0238">DNA-binding</keyword>
<accession>A0A2M7QDA0</accession>
<feature type="domain" description="SpoVT-AbrB" evidence="2">
    <location>
        <begin position="1"/>
        <end position="46"/>
    </location>
</feature>
<dbReference type="PROSITE" id="PS51740">
    <property type="entry name" value="SPOVT_ABRB"/>
    <property type="match status" value="1"/>
</dbReference>
<dbReference type="Proteomes" id="UP000230108">
    <property type="component" value="Unassembled WGS sequence"/>
</dbReference>
<reference evidence="4" key="1">
    <citation type="submission" date="2017-09" db="EMBL/GenBank/DDBJ databases">
        <title>Depth-based differentiation of microbial function through sediment-hosted aquifers and enrichment of novel symbionts in the deep terrestrial subsurface.</title>
        <authorList>
            <person name="Probst A.J."/>
            <person name="Ladd B."/>
            <person name="Jarett J.K."/>
            <person name="Geller-Mcgrath D.E."/>
            <person name="Sieber C.M.K."/>
            <person name="Emerson J.B."/>
            <person name="Anantharaman K."/>
            <person name="Thomas B.C."/>
            <person name="Malmstrom R."/>
            <person name="Stieglmeier M."/>
            <person name="Klingl A."/>
            <person name="Woyke T."/>
            <person name="Ryan C.M."/>
            <person name="Banfield J.F."/>
        </authorList>
    </citation>
    <scope>NUCLEOTIDE SEQUENCE [LARGE SCALE GENOMIC DNA]</scope>
</reference>
<dbReference type="AlphaFoldDB" id="A0A2M7QDA0"/>
<proteinExistence type="predicted"/>
<dbReference type="InterPro" id="IPR007159">
    <property type="entry name" value="SpoVT-AbrB_dom"/>
</dbReference>
<evidence type="ECO:0000259" key="2">
    <source>
        <dbReference type="PROSITE" id="PS51740"/>
    </source>
</evidence>
<dbReference type="SUPFAM" id="SSF89447">
    <property type="entry name" value="AbrB/MazE/MraZ-like"/>
    <property type="match status" value="1"/>
</dbReference>
<dbReference type="EMBL" id="PFLF01000073">
    <property type="protein sequence ID" value="PIY68907.1"/>
    <property type="molecule type" value="Genomic_DNA"/>
</dbReference>